<sequence>MRGSFLSFPHLLIPTRLLRTLNPLYFPSPKLSLNSLSLTNNTLKWLPPTFYFMLKPYSSSNALLSKLLAEPPSILNLSLSSDLILLYGGASSQVESIVLSIISMLSSPNDKFLGNVKAAFLGSKILWVC</sequence>
<reference evidence="1 2" key="1">
    <citation type="submission" date="2024-01" db="EMBL/GenBank/DDBJ databases">
        <title>The genomes of 5 underutilized Papilionoideae crops provide insights into root nodulation and disease resistance.</title>
        <authorList>
            <person name="Yuan L."/>
        </authorList>
    </citation>
    <scope>NUCLEOTIDE SEQUENCE [LARGE SCALE GENOMIC DNA]</scope>
    <source>
        <strain evidence="1">LY-2023</strain>
        <tissue evidence="1">Leaf</tissue>
    </source>
</reference>
<protein>
    <submittedName>
        <fullName evidence="1">Uncharacterized protein</fullName>
    </submittedName>
</protein>
<evidence type="ECO:0000313" key="1">
    <source>
        <dbReference type="EMBL" id="KAK7301945.1"/>
    </source>
</evidence>
<dbReference type="Proteomes" id="UP001359559">
    <property type="component" value="Unassembled WGS sequence"/>
</dbReference>
<name>A0AAN9JMI9_CLITE</name>
<organism evidence="1 2">
    <name type="scientific">Clitoria ternatea</name>
    <name type="common">Butterfly pea</name>
    <dbReference type="NCBI Taxonomy" id="43366"/>
    <lineage>
        <taxon>Eukaryota</taxon>
        <taxon>Viridiplantae</taxon>
        <taxon>Streptophyta</taxon>
        <taxon>Embryophyta</taxon>
        <taxon>Tracheophyta</taxon>
        <taxon>Spermatophyta</taxon>
        <taxon>Magnoliopsida</taxon>
        <taxon>eudicotyledons</taxon>
        <taxon>Gunneridae</taxon>
        <taxon>Pentapetalae</taxon>
        <taxon>rosids</taxon>
        <taxon>fabids</taxon>
        <taxon>Fabales</taxon>
        <taxon>Fabaceae</taxon>
        <taxon>Papilionoideae</taxon>
        <taxon>50 kb inversion clade</taxon>
        <taxon>NPAAA clade</taxon>
        <taxon>indigoferoid/millettioid clade</taxon>
        <taxon>Phaseoleae</taxon>
        <taxon>Clitoria</taxon>
    </lineage>
</organism>
<proteinExistence type="predicted"/>
<comment type="caution">
    <text evidence="1">The sequence shown here is derived from an EMBL/GenBank/DDBJ whole genome shotgun (WGS) entry which is preliminary data.</text>
</comment>
<dbReference type="AlphaFoldDB" id="A0AAN9JMI9"/>
<gene>
    <name evidence="1" type="ORF">RJT34_12822</name>
</gene>
<dbReference type="EMBL" id="JAYKXN010000003">
    <property type="protein sequence ID" value="KAK7301945.1"/>
    <property type="molecule type" value="Genomic_DNA"/>
</dbReference>
<evidence type="ECO:0000313" key="2">
    <source>
        <dbReference type="Proteomes" id="UP001359559"/>
    </source>
</evidence>
<keyword evidence="2" id="KW-1185">Reference proteome</keyword>
<accession>A0AAN9JMI9</accession>